<evidence type="ECO:0000256" key="1">
    <source>
        <dbReference type="SAM" id="Coils"/>
    </source>
</evidence>
<gene>
    <name evidence="2" type="ORF">ACFSC0_04080</name>
</gene>
<accession>A0ABW4MX45</accession>
<proteinExistence type="predicted"/>
<protein>
    <submittedName>
        <fullName evidence="2">Uncharacterized protein</fullName>
    </submittedName>
</protein>
<evidence type="ECO:0000313" key="3">
    <source>
        <dbReference type="Proteomes" id="UP001597237"/>
    </source>
</evidence>
<reference evidence="3" key="1">
    <citation type="journal article" date="2019" name="Int. J. Syst. Evol. Microbiol.">
        <title>The Global Catalogue of Microorganisms (GCM) 10K type strain sequencing project: providing services to taxonomists for standard genome sequencing and annotation.</title>
        <authorList>
            <consortium name="The Broad Institute Genomics Platform"/>
            <consortium name="The Broad Institute Genome Sequencing Center for Infectious Disease"/>
            <person name="Wu L."/>
            <person name="Ma J."/>
        </authorList>
    </citation>
    <scope>NUCLEOTIDE SEQUENCE [LARGE SCALE GENOMIC DNA]</scope>
    <source>
        <strain evidence="3">DFY28</strain>
    </source>
</reference>
<dbReference type="EMBL" id="JBHUEY010000001">
    <property type="protein sequence ID" value="MFD1782562.1"/>
    <property type="molecule type" value="Genomic_DNA"/>
</dbReference>
<keyword evidence="1" id="KW-0175">Coiled coil</keyword>
<name>A0ABW4MX45_9CAUL</name>
<dbReference type="Proteomes" id="UP001597237">
    <property type="component" value="Unassembled WGS sequence"/>
</dbReference>
<dbReference type="RefSeq" id="WP_377280386.1">
    <property type="nucleotide sequence ID" value="NZ_JBHRSI010000001.1"/>
</dbReference>
<organism evidence="2 3">
    <name type="scientific">Phenylobacterium terrae</name>
    <dbReference type="NCBI Taxonomy" id="2665495"/>
    <lineage>
        <taxon>Bacteria</taxon>
        <taxon>Pseudomonadati</taxon>
        <taxon>Pseudomonadota</taxon>
        <taxon>Alphaproteobacteria</taxon>
        <taxon>Caulobacterales</taxon>
        <taxon>Caulobacteraceae</taxon>
        <taxon>Phenylobacterium</taxon>
    </lineage>
</organism>
<feature type="coiled-coil region" evidence="1">
    <location>
        <begin position="59"/>
        <end position="86"/>
    </location>
</feature>
<sequence length="92" mass="10065">MRRTRSGYIPPMFSRLFFPMIGLVAAGLIGLAMVWPQGLGARSPGPFGETPYQQRPEVQAAIRRQHEAAMAEAERARQAVSDLQAQAVAPTE</sequence>
<evidence type="ECO:0000313" key="2">
    <source>
        <dbReference type="EMBL" id="MFD1782562.1"/>
    </source>
</evidence>
<keyword evidence="3" id="KW-1185">Reference proteome</keyword>
<comment type="caution">
    <text evidence="2">The sequence shown here is derived from an EMBL/GenBank/DDBJ whole genome shotgun (WGS) entry which is preliminary data.</text>
</comment>